<dbReference type="EMBL" id="VBOS01000149">
    <property type="protein sequence ID" value="TMQ56811.1"/>
    <property type="molecule type" value="Genomic_DNA"/>
</dbReference>
<evidence type="ECO:0000313" key="2">
    <source>
        <dbReference type="Proteomes" id="UP000317716"/>
    </source>
</evidence>
<accession>A0A538SZK5</accession>
<gene>
    <name evidence="1" type="ORF">E6K72_04425</name>
</gene>
<protein>
    <submittedName>
        <fullName evidence="1">T9SS type A sorting domain-containing protein</fullName>
    </submittedName>
</protein>
<name>A0A538SZK5_UNCEI</name>
<comment type="caution">
    <text evidence="1">The sequence shown here is derived from an EMBL/GenBank/DDBJ whole genome shotgun (WGS) entry which is preliminary data.</text>
</comment>
<evidence type="ECO:0000313" key="1">
    <source>
        <dbReference type="EMBL" id="TMQ56811.1"/>
    </source>
</evidence>
<reference evidence="1 2" key="1">
    <citation type="journal article" date="2019" name="Nat. Microbiol.">
        <title>Mediterranean grassland soil C-N compound turnover is dependent on rainfall and depth, and is mediated by genomically divergent microorganisms.</title>
        <authorList>
            <person name="Diamond S."/>
            <person name="Andeer P.F."/>
            <person name="Li Z."/>
            <person name="Crits-Christoph A."/>
            <person name="Burstein D."/>
            <person name="Anantharaman K."/>
            <person name="Lane K.R."/>
            <person name="Thomas B.C."/>
            <person name="Pan C."/>
            <person name="Northen T.R."/>
            <person name="Banfield J.F."/>
        </authorList>
    </citation>
    <scope>NUCLEOTIDE SEQUENCE [LARGE SCALE GENOMIC DNA]</scope>
    <source>
        <strain evidence="1">WS_2</strain>
    </source>
</reference>
<sequence>MITAPARVPEFSANPYRRSLTKALLATALLLCTGSSAYSRDKYPPGPPYRNCPDTLRIYDVQQPDTLLAPCHPRVFSPASGDTVLGIKGIIIGFDAKPAAYAFYIQNSQGGPYNGVQVFTGAYNWKAVPYSLNLGDSVAVYGTVQEFPSLNGTTEIEGPDVVQSTNDIVIRKISSGNPLPPFQVLTPTSMSWIPSPNATSAIQEQWEACLVRVRGQLRVGRTSVQGGRPGLPFGSFLVVSVASPSDSTLIDGNALTTFTPPAVGTLIDSLQGIVNQGPSGNPSFTSYRVQVRDSDDLFGPFATSLTDAYPIDDSFTGPPDGPHALGTSNTRVRLEFGRRVDVATAEDERNYSLASKIDGSTVDLATVEGGGGHVVLLDITSVRRDGDIETVTAGGIGSEICPDCLMANQSRTFINGVLDVKQVQAADEDSLTVCVDRSRFAGAGTSPGTRITVRGVGVGQFGSLQYMEDADGADRSGIAIFGPRAPIVVGNRYLVAGQILEFGGETEIVNNVFLGDLGAVRAPAPRDDKNITVLTDLTCDAAQNIDNGEDEEGMLVKVHDLRVAERRAVGQSFLAAGPCCAFEDTILISSLNTVLDGYAPPDSGSIIDVTGILHFASGTFRLCPRSPSDVVVHALEPPPISMTFDFSPGTLNLASRGKWVTGFLEPALPFEARDIDISSIRLNGTVPVDPEAPTVLGDHDGNGIPDLTVKFDRLAVELAVTEGDSVPVRIKGKLDGHAFIGTDTIRVGRGRIAAPRAGSHLAGGSVAQVRWETPGGVVAGPVSLLFSPDGGVNWSTIARQRPNTGSFDWTVPSVPTDQAKVAVLLESPAETGAIVEGVLGVSPAFSIGATVGVGDPAPAQLALAIRGAIPNPVADGRLRVEFSLRDGSQARLELMDVAGRLLQARQVGTFGPGIHALDLTAARALQPGIYFLRLTQGGSVARARVAVLR</sequence>
<dbReference type="NCBIfam" id="TIGR04183">
    <property type="entry name" value="Por_Secre_tail"/>
    <property type="match status" value="1"/>
</dbReference>
<dbReference type="Proteomes" id="UP000317716">
    <property type="component" value="Unassembled WGS sequence"/>
</dbReference>
<dbReference type="InterPro" id="IPR026444">
    <property type="entry name" value="Secre_tail"/>
</dbReference>
<organism evidence="1 2">
    <name type="scientific">Eiseniibacteriota bacterium</name>
    <dbReference type="NCBI Taxonomy" id="2212470"/>
    <lineage>
        <taxon>Bacteria</taxon>
        <taxon>Candidatus Eiseniibacteriota</taxon>
    </lineage>
</organism>
<proteinExistence type="predicted"/>
<dbReference type="AlphaFoldDB" id="A0A538SZK5"/>